<dbReference type="Gene3D" id="3.30.160.250">
    <property type="match status" value="1"/>
</dbReference>
<dbReference type="RefSeq" id="WP_082646808.1">
    <property type="nucleotide sequence ID" value="NZ_BBWQ01000009.1"/>
</dbReference>
<dbReference type="InterPro" id="IPR031807">
    <property type="entry name" value="HicB-like"/>
</dbReference>
<feature type="domain" description="HicB-like antitoxin of toxin-antitoxin system" evidence="1">
    <location>
        <begin position="13"/>
        <end position="70"/>
    </location>
</feature>
<proteinExistence type="predicted"/>
<reference evidence="2" key="1">
    <citation type="journal article" date="2015" name="Proc. Natl. Acad. Sci. U.S.A.">
        <title>Bacterial clade with the ribosomal RNA operon on a small plasmid rather than the chromosome.</title>
        <authorList>
            <person name="Anda M."/>
            <person name="Ohtsubo Y."/>
            <person name="Okubo T."/>
            <person name="Sugawara M."/>
            <person name="Nagata Y."/>
            <person name="Tsuda M."/>
            <person name="Minamisawa K."/>
            <person name="Mitsui H."/>
        </authorList>
    </citation>
    <scope>NUCLEOTIDE SEQUENCE</scope>
    <source>
        <strain evidence="2">DSM 21988</strain>
    </source>
</reference>
<dbReference type="AlphaFoldDB" id="A0A0P0YXF1"/>
<accession>A0A0P0YXF1</accession>
<evidence type="ECO:0000313" key="2">
    <source>
        <dbReference type="EMBL" id="BAT26092.1"/>
    </source>
</evidence>
<dbReference type="InterPro" id="IPR035069">
    <property type="entry name" value="TTHA1013/TTHA0281-like"/>
</dbReference>
<dbReference type="InterPro" id="IPR051404">
    <property type="entry name" value="TA_system_antitoxin"/>
</dbReference>
<protein>
    <recommendedName>
        <fullName evidence="1">HicB-like antitoxin of toxin-antitoxin system domain-containing protein</fullName>
    </recommendedName>
</protein>
<dbReference type="SUPFAM" id="SSF143100">
    <property type="entry name" value="TTHA1013/TTHA0281-like"/>
    <property type="match status" value="1"/>
</dbReference>
<organism evidence="2">
    <name type="scientific">Aureimonas altamirensis</name>
    <dbReference type="NCBI Taxonomy" id="370622"/>
    <lineage>
        <taxon>Bacteria</taxon>
        <taxon>Pseudomonadati</taxon>
        <taxon>Pseudomonadota</taxon>
        <taxon>Alphaproteobacteria</taxon>
        <taxon>Hyphomicrobiales</taxon>
        <taxon>Aurantimonadaceae</taxon>
        <taxon>Aureimonas</taxon>
    </lineage>
</organism>
<dbReference type="Pfam" id="PF15919">
    <property type="entry name" value="HicB_lk_antitox"/>
    <property type="match status" value="1"/>
</dbReference>
<dbReference type="EMBL" id="LC066371">
    <property type="protein sequence ID" value="BAT26092.1"/>
    <property type="molecule type" value="Genomic_DNA"/>
</dbReference>
<dbReference type="PANTHER" id="PTHR34504:SF2">
    <property type="entry name" value="UPF0150 PROTEIN SSL0259"/>
    <property type="match status" value="1"/>
</dbReference>
<dbReference type="PANTHER" id="PTHR34504">
    <property type="entry name" value="ANTITOXIN HICB"/>
    <property type="match status" value="1"/>
</dbReference>
<evidence type="ECO:0000259" key="1">
    <source>
        <dbReference type="Pfam" id="PF15919"/>
    </source>
</evidence>
<name>A0A0P0YXF1_9HYPH</name>
<sequence>MDPKMYAVVVLPLDQEDGDGFVAYVPDLPGCMSDGETAEEACINVYAAIAEWIEEAQETGQIVPSPGSAARRHRKLHRRMLDYIEKQAELLDAKEQLLNAKDSLLEAIEYKSNLLESRAKRIEAELAASNGSRDEAAWFMSKVSLKANRHLPH</sequence>